<protein>
    <recommendedName>
        <fullName evidence="4">DUF3817 domain-containing protein</fullName>
    </recommendedName>
</protein>
<feature type="transmembrane region" description="Helical" evidence="1">
    <location>
        <begin position="7"/>
        <end position="27"/>
    </location>
</feature>
<comment type="caution">
    <text evidence="2">The sequence shown here is derived from an EMBL/GenBank/DDBJ whole genome shotgun (WGS) entry which is preliminary data.</text>
</comment>
<sequence>MTPPQTLRIAAGVELATLVVLLTNLATVHWPPLSSAIGPTHGCAYLFVIVLTIRQSRATRTRAMALVPGIGGLLVLRQLAHMHQDSKPSP</sequence>
<dbReference type="RefSeq" id="WP_285488193.1">
    <property type="nucleotide sequence ID" value="NZ_BSTI01000010.1"/>
</dbReference>
<dbReference type="AlphaFoldDB" id="A0A9W6R493"/>
<keyword evidence="1" id="KW-1133">Transmembrane helix</keyword>
<keyword evidence="3" id="KW-1185">Reference proteome</keyword>
<evidence type="ECO:0000256" key="1">
    <source>
        <dbReference type="SAM" id="Phobius"/>
    </source>
</evidence>
<name>A0A9W6R493_9PSEU</name>
<gene>
    <name evidence="2" type="ORF">Atai01_46890</name>
</gene>
<dbReference type="EMBL" id="BSTI01000010">
    <property type="protein sequence ID" value="GLY68070.1"/>
    <property type="molecule type" value="Genomic_DNA"/>
</dbReference>
<reference evidence="2" key="1">
    <citation type="submission" date="2023-03" db="EMBL/GenBank/DDBJ databases">
        <title>Amycolatopsis taiwanensis NBRC 103393.</title>
        <authorList>
            <person name="Ichikawa N."/>
            <person name="Sato H."/>
            <person name="Tonouchi N."/>
        </authorList>
    </citation>
    <scope>NUCLEOTIDE SEQUENCE</scope>
    <source>
        <strain evidence="2">NBRC 103393</strain>
    </source>
</reference>
<evidence type="ECO:0000313" key="2">
    <source>
        <dbReference type="EMBL" id="GLY68070.1"/>
    </source>
</evidence>
<evidence type="ECO:0008006" key="4">
    <source>
        <dbReference type="Google" id="ProtNLM"/>
    </source>
</evidence>
<organism evidence="2 3">
    <name type="scientific">Amycolatopsis taiwanensis</name>
    <dbReference type="NCBI Taxonomy" id="342230"/>
    <lineage>
        <taxon>Bacteria</taxon>
        <taxon>Bacillati</taxon>
        <taxon>Actinomycetota</taxon>
        <taxon>Actinomycetes</taxon>
        <taxon>Pseudonocardiales</taxon>
        <taxon>Pseudonocardiaceae</taxon>
        <taxon>Amycolatopsis</taxon>
    </lineage>
</organism>
<dbReference type="Proteomes" id="UP001165136">
    <property type="component" value="Unassembled WGS sequence"/>
</dbReference>
<accession>A0A9W6R493</accession>
<keyword evidence="1" id="KW-0472">Membrane</keyword>
<keyword evidence="1" id="KW-0812">Transmembrane</keyword>
<evidence type="ECO:0000313" key="3">
    <source>
        <dbReference type="Proteomes" id="UP001165136"/>
    </source>
</evidence>
<proteinExistence type="predicted"/>
<feature type="transmembrane region" description="Helical" evidence="1">
    <location>
        <begin position="33"/>
        <end position="51"/>
    </location>
</feature>